<dbReference type="Proteomes" id="UP000767238">
    <property type="component" value="Unassembled WGS sequence"/>
</dbReference>
<feature type="compositionally biased region" description="Low complexity" evidence="6">
    <location>
        <begin position="881"/>
        <end position="891"/>
    </location>
</feature>
<feature type="region of interest" description="Disordered" evidence="6">
    <location>
        <begin position="603"/>
        <end position="1089"/>
    </location>
</feature>
<feature type="compositionally biased region" description="Basic and acidic residues" evidence="6">
    <location>
        <begin position="501"/>
        <end position="517"/>
    </location>
</feature>
<feature type="compositionally biased region" description="Basic and acidic residues" evidence="6">
    <location>
        <begin position="603"/>
        <end position="612"/>
    </location>
</feature>
<dbReference type="Gene3D" id="3.40.20.10">
    <property type="entry name" value="Severin"/>
    <property type="match status" value="3"/>
</dbReference>
<feature type="domain" description="FMN hydroxy acid dehydrogenase" evidence="7">
    <location>
        <begin position="1629"/>
        <end position="1977"/>
    </location>
</feature>
<dbReference type="OrthoDB" id="6375767at2759"/>
<feature type="compositionally biased region" description="Basic and acidic residues" evidence="6">
    <location>
        <begin position="671"/>
        <end position="689"/>
    </location>
</feature>
<evidence type="ECO:0000256" key="4">
    <source>
        <dbReference type="ARBA" id="ARBA00073420"/>
    </source>
</evidence>
<evidence type="ECO:0000256" key="1">
    <source>
        <dbReference type="ARBA" id="ARBA00001917"/>
    </source>
</evidence>
<proteinExistence type="inferred from homology"/>
<dbReference type="Pfam" id="PF13254">
    <property type="entry name" value="DUF4045"/>
    <property type="match status" value="1"/>
</dbReference>
<feature type="compositionally biased region" description="Low complexity" evidence="6">
    <location>
        <begin position="53"/>
        <end position="78"/>
    </location>
</feature>
<feature type="compositionally biased region" description="Basic residues" evidence="6">
    <location>
        <begin position="811"/>
        <end position="824"/>
    </location>
</feature>
<feature type="region of interest" description="Disordered" evidence="6">
    <location>
        <begin position="1"/>
        <end position="541"/>
    </location>
</feature>
<feature type="compositionally biased region" description="Polar residues" evidence="6">
    <location>
        <begin position="518"/>
        <end position="539"/>
    </location>
</feature>
<dbReference type="InterPro" id="IPR012133">
    <property type="entry name" value="Alpha-hydoxy_acid_DH_FMN"/>
</dbReference>
<dbReference type="Pfam" id="PF25480">
    <property type="entry name" value="DUF7904"/>
    <property type="match status" value="1"/>
</dbReference>
<comment type="similarity">
    <text evidence="3">Belongs to the FMN-dependent alpha-hydroxy acid dehydrogenase family.</text>
</comment>
<dbReference type="EMBL" id="JAHFYH010000038">
    <property type="protein sequence ID" value="KAH0220366.1"/>
    <property type="molecule type" value="Genomic_DNA"/>
</dbReference>
<feature type="compositionally biased region" description="Basic and acidic residues" evidence="6">
    <location>
        <begin position="388"/>
        <end position="406"/>
    </location>
</feature>
<dbReference type="SUPFAM" id="SSF51395">
    <property type="entry name" value="FMN-linked oxidoreductases"/>
    <property type="match status" value="1"/>
</dbReference>
<evidence type="ECO:0000256" key="3">
    <source>
        <dbReference type="ARBA" id="ARBA00024042"/>
    </source>
</evidence>
<dbReference type="InterPro" id="IPR029006">
    <property type="entry name" value="ADF-H/Gelsolin-like_dom_sf"/>
</dbReference>
<feature type="compositionally biased region" description="Polar residues" evidence="6">
    <location>
        <begin position="343"/>
        <end position="359"/>
    </location>
</feature>
<dbReference type="InterPro" id="IPR008259">
    <property type="entry name" value="FMN_hydac_DH_AS"/>
</dbReference>
<dbReference type="PANTHER" id="PTHR10578">
    <property type="entry name" value="S -2-HYDROXY-ACID OXIDASE-RELATED"/>
    <property type="match status" value="1"/>
</dbReference>
<dbReference type="InterPro" id="IPR013785">
    <property type="entry name" value="Aldolase_TIM"/>
</dbReference>
<feature type="compositionally biased region" description="Polar residues" evidence="6">
    <location>
        <begin position="481"/>
        <end position="494"/>
    </location>
</feature>
<sequence>MDDTPDLDTNAFLESVRELKEKRQREDNERQEQLEAQIASSRLARKLESERGMSSPSMSPSTSPHRASPSSAVPSRASTLSRPPRSRPMSVDMGSPTRASSVRPTSMMSIPEKGTPLPSRDSQRFAAPDSADGLSRTMSSAQSRLDRPSSPTKGMGGFVQSAMLKRNDSVNKRWSVTAGPSSLARHDSTASFRSAANADDTPTRPSSSHSTMSNLNIGPDSDTKEEKSERTITTRHSRSRSMASFSGQEPIPEGLMSPPLSPNKRWSRSPTKASWLESALTRPDSPKPLASPQSTQPSWMADLAKAKQQRGSAEASPSQENIDAAKAQDTPTFGQGLLKRSSMRNTPTHSPSASRNVTPPTKAKPISLAGKSALAEPSTPSLDLTPKLSEKTGLEKQEPTKEVPKEEEVEQNLSKEEEPMDNHHLEQSKEDPPKKEESIKSIPSKPTALSSRFTEKEPVKPAAQKPSALSSVPNLPPKTQALDSVNSTASSSPRFPTLKSPDLRSGEFKSPELKQETTPKTNFRSGLKSRSGTIGAQTEQEPEFKALFGKLKKAQTEKYVAPDELKNNILRGKAGLSLSAGPQKTERRDELKESLLKKKEEMVKAAVDKPAPEPKISSAPSSVPEALSVRKQLGRSNSTLNIPAPAKSHRDITPEALSFHKNLRGKPKAPVPEKRSSVTEKAELKRTSMELKPSSVTDDKPAESVPKTEDKSEPETKELPKPETREPTKPAARELPKRVQQESPKPQVQTRPMSNKIADRFNPALAGLLARGPPSTSNTPPSGTPFSPPAMSRVSSAQDEPGEGTQLTHMTKSRAKGPKRRKPKSSAPETTAKSTPAPEKRVPSIASTSEKRVSSIASETEKRLSSGPSVPEKRISSINLPSPSSPTTKTPVQPRPKSAAVRAASINLSKPQIGEAEKPKTPTPAKSLTFPPVQADKPTTPVSARSSLEVATAAGAEKPKPITPAKSALNTPSSTNTDKLESPAPFKLPLRTSSAASPMNKEPASGPVSPPASRQPSGFIRALPGKALPGMATAGSRSQDKPLPPLNPTEADKENQSFSSVKSAASMWGKPAQTTPQKRAPIELPTKKDEEAAMLSAGLLSNSPLRYNASPKLGLGITEDTIDQPKRTNGHDQVQSPSTGAPPKPAKSSRIVSGQLSAKAGRQLADFFSDVPQSNNQLQLNTDTQTVLGSRSGESDKLKTLRTSIQEIKSDGTLIPLPAQQEHILYESSMYICTHIFYTANMTRMAEVYLWCGGRISESTILETQVHAKRVAREAGVGQKSTQLYIIDQAREPANFFQALGGIVITRRGSRAESLKEPYMLCGRPHMGHIAFDEVDRRKSSLYSEYPYIIARPITLQETKIWLWKGSGCGATAIGSTRLISMDLNPGGGFIEIDEGKETAEFLAEIHDAGDTSICQSPALWKGRCGNWEHSSVRLFRIEAKEKPKQTAASLFTSYFSRRPSWSAPKSPNTDRPNSNGSSKSPNADFEASISEIAPFTQDDLEPEGCYVLDANSEILVLPGPLLSQQGLWQHAFVQACLFAHDYAILSASLEDRPAIPKARVVLGGLPKEIKVKFRRWEERRGLWGSGSLMAGKVTGDEGGTIDYLLSTFHCTHLESLPILQNAMNRLPTLDPHVLTIADLKEAACRDMPVMYRDYYNEGAMDLITLKDNEAAFNRYKIRPRVMINVAKIDLETEIFGTKTAAPFGFSPAAMHGLAHPDGELATSRAAANANICMGLSVFATQSLEDVIAQNSGNPYFMHISMIKDRVACTNTIKRAEAAGYKAIFLSVDVPVLGQRLNEHKNKFELPEGLQWPNLTAVGEGLEYDATIEWHTAIPWMRAQTKLEIWLKGVASPEDVALAIQHKVDGIMISNHGGRQLDGVPATLDSLRDCASVAKGKIPIAFDGGVRRGSDIFKALALGADFVFMGRVPIWGLAYKGQQGVELAVKILMAELRMTMALAGCRTVKEINRGHLAVLKGDGVLCKL</sequence>
<dbReference type="PROSITE" id="PS00557">
    <property type="entry name" value="FMN_HYDROXY_ACID_DH_1"/>
    <property type="match status" value="1"/>
</dbReference>
<feature type="compositionally biased region" description="Polar residues" evidence="6">
    <location>
        <begin position="203"/>
        <end position="216"/>
    </location>
</feature>
<feature type="compositionally biased region" description="Basic and acidic residues" evidence="6">
    <location>
        <begin position="697"/>
        <end position="740"/>
    </location>
</feature>
<feature type="compositionally biased region" description="Basic and acidic residues" evidence="6">
    <location>
        <begin position="221"/>
        <end position="232"/>
    </location>
</feature>
<dbReference type="PROSITE" id="PS51349">
    <property type="entry name" value="FMN_HYDROXY_ACID_DH_2"/>
    <property type="match status" value="1"/>
</dbReference>
<dbReference type="InterPro" id="IPR000262">
    <property type="entry name" value="FMN-dep_DH"/>
</dbReference>
<evidence type="ECO:0000313" key="8">
    <source>
        <dbReference type="EMBL" id="KAH0220366.1"/>
    </source>
</evidence>
<dbReference type="InterPro" id="IPR057226">
    <property type="entry name" value="DUF7904"/>
</dbReference>
<reference evidence="8" key="1">
    <citation type="journal article" date="2021" name="J Fungi (Basel)">
        <title>Virulence traits and population genomics of the black yeast Aureobasidium melanogenum.</title>
        <authorList>
            <person name="Cernosa A."/>
            <person name="Sun X."/>
            <person name="Gostincar C."/>
            <person name="Fang C."/>
            <person name="Gunde-Cimerman N."/>
            <person name="Song Z."/>
        </authorList>
    </citation>
    <scope>NUCLEOTIDE SEQUENCE</scope>
    <source>
        <strain evidence="8">EXF-8016</strain>
    </source>
</reference>
<dbReference type="SUPFAM" id="SSF55753">
    <property type="entry name" value="Actin depolymerizing proteins"/>
    <property type="match status" value="2"/>
</dbReference>
<feature type="compositionally biased region" description="Polar residues" evidence="6">
    <location>
        <begin position="97"/>
        <end position="108"/>
    </location>
</feature>
<comment type="cofactor">
    <cofactor evidence="1">
        <name>FMN</name>
        <dbReference type="ChEBI" id="CHEBI:58210"/>
    </cofactor>
</comment>
<dbReference type="GO" id="GO:0016491">
    <property type="term" value="F:oxidoreductase activity"/>
    <property type="evidence" value="ECO:0007669"/>
    <property type="project" value="UniProtKB-KW"/>
</dbReference>
<dbReference type="Gene3D" id="3.20.20.70">
    <property type="entry name" value="Aldolase class I"/>
    <property type="match status" value="1"/>
</dbReference>
<accession>A0A9P8K578</accession>
<evidence type="ECO:0000256" key="6">
    <source>
        <dbReference type="SAM" id="MobiDB-lite"/>
    </source>
</evidence>
<name>A0A9P8K578_AURME</name>
<dbReference type="GO" id="GO:0005737">
    <property type="term" value="C:cytoplasm"/>
    <property type="evidence" value="ECO:0007669"/>
    <property type="project" value="UniProtKB-ARBA"/>
</dbReference>
<keyword evidence="2" id="KW-0560">Oxidoreductase</keyword>
<gene>
    <name evidence="8" type="ORF">KCV03_g5595</name>
</gene>
<dbReference type="FunFam" id="3.20.20.70:FF:000056">
    <property type="entry name" value="hydroxyacid oxidase 2"/>
    <property type="match status" value="1"/>
</dbReference>
<dbReference type="Pfam" id="PF01070">
    <property type="entry name" value="FMN_dh"/>
    <property type="match status" value="1"/>
</dbReference>
<organism evidence="8 9">
    <name type="scientific">Aureobasidium melanogenum</name>
    <name type="common">Aureobasidium pullulans var. melanogenum</name>
    <dbReference type="NCBI Taxonomy" id="46634"/>
    <lineage>
        <taxon>Eukaryota</taxon>
        <taxon>Fungi</taxon>
        <taxon>Dikarya</taxon>
        <taxon>Ascomycota</taxon>
        <taxon>Pezizomycotina</taxon>
        <taxon>Dothideomycetes</taxon>
        <taxon>Dothideomycetidae</taxon>
        <taxon>Dothideales</taxon>
        <taxon>Saccotheciaceae</taxon>
        <taxon>Aureobasidium</taxon>
    </lineage>
</organism>
<evidence type="ECO:0000256" key="2">
    <source>
        <dbReference type="ARBA" id="ARBA00023002"/>
    </source>
</evidence>
<feature type="compositionally biased region" description="Polar residues" evidence="6">
    <location>
        <begin position="968"/>
        <end position="977"/>
    </location>
</feature>
<feature type="region of interest" description="Disordered" evidence="6">
    <location>
        <begin position="1116"/>
        <end position="1151"/>
    </location>
</feature>
<evidence type="ECO:0000259" key="7">
    <source>
        <dbReference type="PROSITE" id="PS51349"/>
    </source>
</evidence>
<dbReference type="PANTHER" id="PTHR10578:SF149">
    <property type="entry name" value="2-HYDROXYACID OXIDASE 2"/>
    <property type="match status" value="1"/>
</dbReference>
<dbReference type="CDD" id="cd02809">
    <property type="entry name" value="alpha_hydroxyacid_oxid_FMN"/>
    <property type="match status" value="1"/>
</dbReference>
<feature type="compositionally biased region" description="Polar residues" evidence="6">
    <location>
        <begin position="1464"/>
        <end position="1482"/>
    </location>
</feature>
<feature type="compositionally biased region" description="Polar residues" evidence="6">
    <location>
        <begin position="309"/>
        <end position="321"/>
    </location>
</feature>
<dbReference type="GO" id="GO:0010181">
    <property type="term" value="F:FMN binding"/>
    <property type="evidence" value="ECO:0007669"/>
    <property type="project" value="InterPro"/>
</dbReference>
<reference evidence="8" key="2">
    <citation type="submission" date="2021-08" db="EMBL/GenBank/DDBJ databases">
        <authorList>
            <person name="Gostincar C."/>
            <person name="Sun X."/>
            <person name="Song Z."/>
            <person name="Gunde-Cimerman N."/>
        </authorList>
    </citation>
    <scope>NUCLEOTIDE SEQUENCE</scope>
    <source>
        <strain evidence="8">EXF-8016</strain>
    </source>
</reference>
<evidence type="ECO:0000313" key="9">
    <source>
        <dbReference type="Proteomes" id="UP000767238"/>
    </source>
</evidence>
<evidence type="ECO:0000256" key="5">
    <source>
        <dbReference type="ARBA" id="ARBA00083297"/>
    </source>
</evidence>
<protein>
    <recommendedName>
        <fullName evidence="4">Oxidase FUB9</fullName>
    </recommendedName>
    <alternativeName>
        <fullName evidence="5">Fusaric acid biosynthesis protein 9</fullName>
    </alternativeName>
</protein>
<feature type="compositionally biased region" description="Basic and acidic residues" evidence="6">
    <location>
        <begin position="413"/>
        <end position="439"/>
    </location>
</feature>
<feature type="region of interest" description="Disordered" evidence="6">
    <location>
        <begin position="1460"/>
        <end position="1484"/>
    </location>
</feature>
<dbReference type="InterPro" id="IPR037396">
    <property type="entry name" value="FMN_HAD"/>
</dbReference>
<dbReference type="InterPro" id="IPR025118">
    <property type="entry name" value="DUF4045"/>
</dbReference>
<comment type="caution">
    <text evidence="8">The sequence shown here is derived from an EMBL/GenBank/DDBJ whole genome shotgun (WGS) entry which is preliminary data.</text>
</comment>
<feature type="compositionally biased region" description="Polar residues" evidence="6">
    <location>
        <begin position="741"/>
        <end position="753"/>
    </location>
</feature>
<feature type="non-terminal residue" evidence="8">
    <location>
        <position position="1984"/>
    </location>
</feature>
<feature type="compositionally biased region" description="Basic and acidic residues" evidence="6">
    <location>
        <begin position="15"/>
        <end position="33"/>
    </location>
</feature>
<feature type="compositionally biased region" description="Basic and acidic residues" evidence="6">
    <location>
        <begin position="849"/>
        <end position="864"/>
    </location>
</feature>